<reference evidence="2 3" key="1">
    <citation type="submission" date="2017-06" db="EMBL/GenBank/DDBJ databases">
        <title>Global population genomics of the pathogenic fungus Cryptococcus neoformans var. grubii.</title>
        <authorList>
            <person name="Cuomo C."/>
            <person name="Litvintseva A."/>
            <person name="Chen Y."/>
            <person name="Young S."/>
            <person name="Zeng Q."/>
            <person name="Chapman S."/>
            <person name="Gujja S."/>
            <person name="Saif S."/>
            <person name="Birren B."/>
        </authorList>
    </citation>
    <scope>NUCLEOTIDE SEQUENCE [LARGE SCALE GENOMIC DNA]</scope>
    <source>
        <strain evidence="2 3">Tu259-1</strain>
    </source>
</reference>
<evidence type="ECO:0000256" key="1">
    <source>
        <dbReference type="SAM" id="MobiDB-lite"/>
    </source>
</evidence>
<feature type="compositionally biased region" description="Basic and acidic residues" evidence="1">
    <location>
        <begin position="1"/>
        <end position="11"/>
    </location>
</feature>
<feature type="region of interest" description="Disordered" evidence="1">
    <location>
        <begin position="1"/>
        <end position="35"/>
    </location>
</feature>
<protein>
    <submittedName>
        <fullName evidence="2">Uncharacterized protein</fullName>
    </submittedName>
</protein>
<evidence type="ECO:0000313" key="3">
    <source>
        <dbReference type="Proteomes" id="UP000199727"/>
    </source>
</evidence>
<sequence>MTKPKESEKNKGAHSKLTKPPPSCSSSNLDLATDEPKTVRKGIDYIVEDAKYPKGQKERVVTQILRAFALSKIKHSAKKRPWPKGEIKRNQESDFKVNTKLDRAVRKTETLNRKATRESSFELVEKEEEMEKPKLVAKIAEVPHAPLHRLGHYGRSTLSVNRTLEPPLTDAPTKAAQEQFSKETDDGQKSTSKQRAKISKSLTQTSELSKKVIYTSPSSTSIPETSNQICSPENKLPLPPFPTQSVISHHFKRPSQSPFFGPRPAFSTSTPMARSVRSASNLFCKRSPSKISMVTRKPVPVYIDVPLSLDDGHISGVSIFTRDVVQTSLENTSSSGSHKNQLLATPPTPKFNISADLFSSQQSPTKRGSLFIANSSFDSYEEYQNTLFEDVLKTWGLPLDVIHPKGVELYKKTDIIAAVPGKETVDNNNVPPVQKRRTQRTVAFAKPVKANPSLKKFISMDERRLRKPVGRVKDIVEIFEDRSVDRTMTPIRELGRILQRPSSVSSDNLAAESRQIMEGARKKVREGVIGGRWI</sequence>
<dbReference type="Proteomes" id="UP000199727">
    <property type="component" value="Unassembled WGS sequence"/>
</dbReference>
<evidence type="ECO:0000313" key="2">
    <source>
        <dbReference type="EMBL" id="OXG21275.1"/>
    </source>
</evidence>
<name>A0A854QJC7_CRYNE</name>
<comment type="caution">
    <text evidence="2">The sequence shown here is derived from an EMBL/GenBank/DDBJ whole genome shotgun (WGS) entry which is preliminary data.</text>
</comment>
<proteinExistence type="predicted"/>
<dbReference type="EMBL" id="AMKT01000043">
    <property type="protein sequence ID" value="OXG21275.1"/>
    <property type="molecule type" value="Genomic_DNA"/>
</dbReference>
<dbReference type="OrthoDB" id="2573290at2759"/>
<feature type="compositionally biased region" description="Low complexity" evidence="1">
    <location>
        <begin position="216"/>
        <end position="226"/>
    </location>
</feature>
<organism evidence="2 3">
    <name type="scientific">Cryptococcus neoformans Tu259-1</name>
    <dbReference type="NCBI Taxonomy" id="1230072"/>
    <lineage>
        <taxon>Eukaryota</taxon>
        <taxon>Fungi</taxon>
        <taxon>Dikarya</taxon>
        <taxon>Basidiomycota</taxon>
        <taxon>Agaricomycotina</taxon>
        <taxon>Tremellomycetes</taxon>
        <taxon>Tremellales</taxon>
        <taxon>Cryptococcaceae</taxon>
        <taxon>Cryptococcus</taxon>
        <taxon>Cryptococcus neoformans species complex</taxon>
    </lineage>
</organism>
<feature type="region of interest" description="Disordered" evidence="1">
    <location>
        <begin position="216"/>
        <end position="235"/>
    </location>
</feature>
<gene>
    <name evidence="2" type="ORF">C361_03488</name>
</gene>
<feature type="region of interest" description="Disordered" evidence="1">
    <location>
        <begin position="163"/>
        <end position="203"/>
    </location>
</feature>
<accession>A0A854QJC7</accession>
<dbReference type="AlphaFoldDB" id="A0A854QJC7"/>